<feature type="region of interest" description="Disordered" evidence="1">
    <location>
        <begin position="1"/>
        <end position="26"/>
    </location>
</feature>
<accession>A0A811LSW7</accession>
<evidence type="ECO:0000313" key="3">
    <source>
        <dbReference type="Proteomes" id="UP000614601"/>
    </source>
</evidence>
<proteinExistence type="predicted"/>
<dbReference type="Proteomes" id="UP000783686">
    <property type="component" value="Unassembled WGS sequence"/>
</dbReference>
<evidence type="ECO:0000313" key="2">
    <source>
        <dbReference type="EMBL" id="CAD5230469.1"/>
    </source>
</evidence>
<gene>
    <name evidence="2" type="ORF">BOKJ2_LOCUS14151</name>
</gene>
<dbReference type="EMBL" id="CAJFCW020000006">
    <property type="protein sequence ID" value="CAG9127770.1"/>
    <property type="molecule type" value="Genomic_DNA"/>
</dbReference>
<reference evidence="2" key="1">
    <citation type="submission" date="2020-09" db="EMBL/GenBank/DDBJ databases">
        <authorList>
            <person name="Kikuchi T."/>
        </authorList>
    </citation>
    <scope>NUCLEOTIDE SEQUENCE</scope>
    <source>
        <strain evidence="2">SH1</strain>
    </source>
</reference>
<evidence type="ECO:0000256" key="1">
    <source>
        <dbReference type="SAM" id="MobiDB-lite"/>
    </source>
</evidence>
<keyword evidence="3" id="KW-1185">Reference proteome</keyword>
<protein>
    <submittedName>
        <fullName evidence="2">Uncharacterized protein</fullName>
    </submittedName>
</protein>
<name>A0A811LSW7_9BILA</name>
<comment type="caution">
    <text evidence="2">The sequence shown here is derived from an EMBL/GenBank/DDBJ whole genome shotgun (WGS) entry which is preliminary data.</text>
</comment>
<dbReference type="AlphaFoldDB" id="A0A811LSW7"/>
<dbReference type="Proteomes" id="UP000614601">
    <property type="component" value="Unassembled WGS sequence"/>
</dbReference>
<dbReference type="EMBL" id="CAJFDH010000006">
    <property type="protein sequence ID" value="CAD5230469.1"/>
    <property type="molecule type" value="Genomic_DNA"/>
</dbReference>
<organism evidence="2 3">
    <name type="scientific">Bursaphelenchus okinawaensis</name>
    <dbReference type="NCBI Taxonomy" id="465554"/>
    <lineage>
        <taxon>Eukaryota</taxon>
        <taxon>Metazoa</taxon>
        <taxon>Ecdysozoa</taxon>
        <taxon>Nematoda</taxon>
        <taxon>Chromadorea</taxon>
        <taxon>Rhabditida</taxon>
        <taxon>Tylenchina</taxon>
        <taxon>Tylenchomorpha</taxon>
        <taxon>Aphelenchoidea</taxon>
        <taxon>Aphelenchoididae</taxon>
        <taxon>Bursaphelenchus</taxon>
    </lineage>
</organism>
<sequence>MGCRLSSHAKPLGEADEGEKESGSPAADVEVLVEDIPIQQENPGGIQQDNASGAQQNQVSSVEQNDYIDGVDISRVGRINIFIYGDSTELIVRGYVVGSQVHPIILRDEYEVIMEKLKLCFKKKRQFFLQVYLFDQCVWSSSLLSVMADLFISTLPVINNLSIFGDPRNVNVPFIDFYRKLHPIVERLSINQPTTLRFLIDMQIKSLTLMHAVGTGLNFSWLPLKFTQVNEVSFKNSSMLQVLCQKDIVMPQVCSVNFFFYEREDPNLKPIFENVFNVFPSLEQLTLEVWVSVQEKNEPIKNHELFTYTRTVFDTFERILDWNQEKLKIVILFFAYFNVPVNEDLARKMTEFAGYECCYKNGYFVLEVSMCNVDLRMIVK</sequence>